<dbReference type="PANTHER" id="PTHR22743">
    <property type="entry name" value="MEPRIN/TRAF-LIKE MATH FAMILY-C.ELEGANS"/>
    <property type="match status" value="1"/>
</dbReference>
<dbReference type="InParanoid" id="G0P3J4"/>
<feature type="domain" description="MATH" evidence="1">
    <location>
        <begin position="4"/>
        <end position="119"/>
    </location>
</feature>
<dbReference type="InterPro" id="IPR002083">
    <property type="entry name" value="MATH/TRAF_dom"/>
</dbReference>
<evidence type="ECO:0000313" key="2">
    <source>
        <dbReference type="EMBL" id="EGT43996.1"/>
    </source>
</evidence>
<sequence>MSETLVMKCTFENILSMTENAKQYSQEEVHGGVPWDFEIRREKDHLSLYLTCNRSWKFDEWSVKAEVDFKMNTKNQNYSKTFTQLFTNKNVSWGYLKFAPWEKLEEELKDTDGSLEVEFLASQSSHFKTLLMGEEPENLPSLTQHDTVRQLLLMSEWFKADTVTRRCEEFLVQKSDKLPKRKFDLALTFDLHKLKKHCVQSFHSISEMRTAIPSDLSRIDREFLEELFRKSLSF</sequence>
<organism evidence="3">
    <name type="scientific">Caenorhabditis brenneri</name>
    <name type="common">Nematode worm</name>
    <dbReference type="NCBI Taxonomy" id="135651"/>
    <lineage>
        <taxon>Eukaryota</taxon>
        <taxon>Metazoa</taxon>
        <taxon>Ecdysozoa</taxon>
        <taxon>Nematoda</taxon>
        <taxon>Chromadorea</taxon>
        <taxon>Rhabditida</taxon>
        <taxon>Rhabditina</taxon>
        <taxon>Rhabditomorpha</taxon>
        <taxon>Rhabditoidea</taxon>
        <taxon>Rhabditidae</taxon>
        <taxon>Peloderinae</taxon>
        <taxon>Caenorhabditis</taxon>
    </lineage>
</organism>
<evidence type="ECO:0000259" key="1">
    <source>
        <dbReference type="PROSITE" id="PS50144"/>
    </source>
</evidence>
<gene>
    <name evidence="2" type="ORF">CAEBREN_10817</name>
</gene>
<dbReference type="HOGENOM" id="CLU_1185933_0_0_1"/>
<protein>
    <recommendedName>
        <fullName evidence="1">MATH domain-containing protein</fullName>
    </recommendedName>
</protein>
<dbReference type="Pfam" id="PF00917">
    <property type="entry name" value="MATH"/>
    <property type="match status" value="1"/>
</dbReference>
<dbReference type="PANTHER" id="PTHR22743:SF165">
    <property type="entry name" value="BTB AND MATH DOMAIN CONTAINING-RELATED"/>
    <property type="match status" value="1"/>
</dbReference>
<accession>G0P3J4</accession>
<dbReference type="InterPro" id="IPR008974">
    <property type="entry name" value="TRAF-like"/>
</dbReference>
<dbReference type="CDD" id="cd00121">
    <property type="entry name" value="MATH"/>
    <property type="match status" value="1"/>
</dbReference>
<dbReference type="EMBL" id="GL380044">
    <property type="protein sequence ID" value="EGT43996.1"/>
    <property type="molecule type" value="Genomic_DNA"/>
</dbReference>
<evidence type="ECO:0000313" key="3">
    <source>
        <dbReference type="Proteomes" id="UP000008068"/>
    </source>
</evidence>
<name>G0P3J4_CAEBE</name>
<dbReference type="InterPro" id="IPR052664">
    <property type="entry name" value="BTB-MATH_domain_protein"/>
</dbReference>
<dbReference type="SUPFAM" id="SSF49599">
    <property type="entry name" value="TRAF domain-like"/>
    <property type="match status" value="1"/>
</dbReference>
<keyword evidence="3" id="KW-1185">Reference proteome</keyword>
<reference evidence="3" key="1">
    <citation type="submission" date="2011-07" db="EMBL/GenBank/DDBJ databases">
        <authorList>
            <consortium name="Caenorhabditis brenneri Sequencing and Analysis Consortium"/>
            <person name="Wilson R.K."/>
        </authorList>
    </citation>
    <scope>NUCLEOTIDE SEQUENCE [LARGE SCALE GENOMIC DNA]</scope>
    <source>
        <strain evidence="3">PB2801</strain>
    </source>
</reference>
<dbReference type="AlphaFoldDB" id="G0P3J4"/>
<dbReference type="SMART" id="SM00061">
    <property type="entry name" value="MATH"/>
    <property type="match status" value="1"/>
</dbReference>
<dbReference type="Proteomes" id="UP000008068">
    <property type="component" value="Unassembled WGS sequence"/>
</dbReference>
<dbReference type="PROSITE" id="PS50144">
    <property type="entry name" value="MATH"/>
    <property type="match status" value="1"/>
</dbReference>
<dbReference type="Gene3D" id="2.60.210.10">
    <property type="entry name" value="Apoptosis, Tumor Necrosis Factor Receptor Associated Protein 2, Chain A"/>
    <property type="match status" value="1"/>
</dbReference>
<proteinExistence type="predicted"/>